<protein>
    <recommendedName>
        <fullName evidence="4">Hydrogenase maturation factor HypA</fullName>
    </recommendedName>
</protein>
<comment type="similarity">
    <text evidence="4">Belongs to the HypA/HybF family.</text>
</comment>
<reference evidence="5 6" key="1">
    <citation type="submission" date="2024-11" db="EMBL/GenBank/DDBJ databases">
        <authorList>
            <person name="Lucas J.A."/>
        </authorList>
    </citation>
    <scope>NUCLEOTIDE SEQUENCE [LARGE SCALE GENOMIC DNA]</scope>
    <source>
        <strain evidence="5 6">Z 5.4</strain>
    </source>
</reference>
<evidence type="ECO:0000256" key="1">
    <source>
        <dbReference type="ARBA" id="ARBA00022596"/>
    </source>
</evidence>
<organism evidence="5 6">
    <name type="scientific">Bacillus salipaludis</name>
    <dbReference type="NCBI Taxonomy" id="2547811"/>
    <lineage>
        <taxon>Bacteria</taxon>
        <taxon>Bacillati</taxon>
        <taxon>Bacillota</taxon>
        <taxon>Bacilli</taxon>
        <taxon>Bacillales</taxon>
        <taxon>Bacillaceae</taxon>
        <taxon>Bacillus</taxon>
    </lineage>
</organism>
<accession>A0ABW8RIM4</accession>
<dbReference type="SUPFAM" id="SSF57802">
    <property type="entry name" value="Rubredoxin-like"/>
    <property type="match status" value="1"/>
</dbReference>
<feature type="binding site" evidence="4">
    <location>
        <position position="3"/>
    </location>
    <ligand>
        <name>Ni(2+)</name>
        <dbReference type="ChEBI" id="CHEBI:49786"/>
    </ligand>
</feature>
<name>A0ABW8RIM4_9BACI</name>
<feature type="binding site" evidence="4">
    <location>
        <position position="80"/>
    </location>
    <ligand>
        <name>Zn(2+)</name>
        <dbReference type="ChEBI" id="CHEBI:29105"/>
    </ligand>
</feature>
<dbReference type="Gene3D" id="3.30.2320.80">
    <property type="match status" value="1"/>
</dbReference>
<gene>
    <name evidence="4" type="primary">hypA</name>
    <name evidence="5" type="ORF">ACJEBI_17915</name>
</gene>
<evidence type="ECO:0000313" key="6">
    <source>
        <dbReference type="Proteomes" id="UP001623041"/>
    </source>
</evidence>
<comment type="function">
    <text evidence="4">Involved in the maturation of [NiFe] hydrogenases. Required for nickel insertion into the metal center of the hydrogenase.</text>
</comment>
<comment type="caution">
    <text evidence="5">The sequence shown here is derived from an EMBL/GenBank/DDBJ whole genome shotgun (WGS) entry which is preliminary data.</text>
</comment>
<evidence type="ECO:0000256" key="3">
    <source>
        <dbReference type="ARBA" id="ARBA00022833"/>
    </source>
</evidence>
<keyword evidence="6" id="KW-1185">Reference proteome</keyword>
<feature type="binding site" evidence="4">
    <location>
        <position position="77"/>
    </location>
    <ligand>
        <name>Zn(2+)</name>
        <dbReference type="ChEBI" id="CHEBI:29105"/>
    </ligand>
</feature>
<sequence>MMHEMSLMGDILQLVQEDASVNGIQKIEKVELIVGEIANAMPDALKMAFDIFCNQNLHLFSENAELVIHLEEAKAKCVLCGEEYRPDQKIALCPICHVPSGQLLTGETFQVLSYEGSNGR</sequence>
<dbReference type="PIRSF" id="PIRSF004761">
    <property type="entry name" value="Hydrgn_mat_HypA"/>
    <property type="match status" value="1"/>
</dbReference>
<keyword evidence="1 4" id="KW-0533">Nickel</keyword>
<keyword evidence="2 4" id="KW-0479">Metal-binding</keyword>
<dbReference type="PANTHER" id="PTHR34535:SF3">
    <property type="entry name" value="HYDROGENASE MATURATION FACTOR HYPA"/>
    <property type="match status" value="1"/>
</dbReference>
<dbReference type="InterPro" id="IPR000688">
    <property type="entry name" value="HypA/HybF"/>
</dbReference>
<dbReference type="PANTHER" id="PTHR34535">
    <property type="entry name" value="HYDROGENASE MATURATION FACTOR HYPA"/>
    <property type="match status" value="1"/>
</dbReference>
<evidence type="ECO:0000313" key="5">
    <source>
        <dbReference type="EMBL" id="MFK9093346.1"/>
    </source>
</evidence>
<dbReference type="HAMAP" id="MF_00213">
    <property type="entry name" value="HypA_HybF"/>
    <property type="match status" value="1"/>
</dbReference>
<evidence type="ECO:0000256" key="4">
    <source>
        <dbReference type="HAMAP-Rule" id="MF_00213"/>
    </source>
</evidence>
<evidence type="ECO:0000256" key="2">
    <source>
        <dbReference type="ARBA" id="ARBA00022723"/>
    </source>
</evidence>
<dbReference type="EMBL" id="JBJHQH010000014">
    <property type="protein sequence ID" value="MFK9093346.1"/>
    <property type="molecule type" value="Genomic_DNA"/>
</dbReference>
<feature type="binding site" evidence="4">
    <location>
        <position position="96"/>
    </location>
    <ligand>
        <name>Zn(2+)</name>
        <dbReference type="ChEBI" id="CHEBI:29105"/>
    </ligand>
</feature>
<keyword evidence="3 4" id="KW-0862">Zinc</keyword>
<dbReference type="Proteomes" id="UP001623041">
    <property type="component" value="Unassembled WGS sequence"/>
</dbReference>
<dbReference type="Pfam" id="PF01155">
    <property type="entry name" value="HypA"/>
    <property type="match status" value="1"/>
</dbReference>
<proteinExistence type="inferred from homology"/>
<feature type="binding site" evidence="4">
    <location>
        <position position="93"/>
    </location>
    <ligand>
        <name>Zn(2+)</name>
        <dbReference type="ChEBI" id="CHEBI:29105"/>
    </ligand>
</feature>